<comment type="function">
    <text evidence="1 13">Catalyzes the reversible conversion of 3-phosphohydroxypyruvate to phosphoserine and of 3-hydroxy-2-oxo-4-phosphonooxybutanoate to phosphohydroxythreonine.</text>
</comment>
<dbReference type="Pfam" id="PF00266">
    <property type="entry name" value="Aminotran_5"/>
    <property type="match status" value="1"/>
</dbReference>
<dbReference type="UniPathway" id="UPA00135">
    <property type="reaction ID" value="UER00197"/>
</dbReference>
<evidence type="ECO:0000256" key="13">
    <source>
        <dbReference type="HAMAP-Rule" id="MF_00160"/>
    </source>
</evidence>
<feature type="binding site" evidence="13">
    <location>
        <position position="98"/>
    </location>
    <ligand>
        <name>L-glutamate</name>
        <dbReference type="ChEBI" id="CHEBI:29985"/>
    </ligand>
</feature>
<dbReference type="Gene3D" id="3.40.640.10">
    <property type="entry name" value="Type I PLP-dependent aspartate aminotransferase-like (Major domain)"/>
    <property type="match status" value="1"/>
</dbReference>
<evidence type="ECO:0000256" key="3">
    <source>
        <dbReference type="ARBA" id="ARBA00006904"/>
    </source>
</evidence>
<keyword evidence="10 13" id="KW-0718">Serine biosynthesis</keyword>
<dbReference type="GO" id="GO:0005737">
    <property type="term" value="C:cytoplasm"/>
    <property type="evidence" value="ECO:0007669"/>
    <property type="project" value="UniProtKB-SubCell"/>
</dbReference>
<dbReference type="PANTHER" id="PTHR21152:SF40">
    <property type="entry name" value="ALANINE--GLYOXYLATE AMINOTRANSFERASE"/>
    <property type="match status" value="1"/>
</dbReference>
<keyword evidence="6 13" id="KW-0028">Amino-acid biosynthesis</keyword>
<dbReference type="EC" id="2.6.1.52" evidence="13"/>
<feature type="domain" description="Aminotransferase class V" evidence="14">
    <location>
        <begin position="193"/>
        <end position="384"/>
    </location>
</feature>
<evidence type="ECO:0000313" key="15">
    <source>
        <dbReference type="EMBL" id="ASU82263.1"/>
    </source>
</evidence>
<evidence type="ECO:0000313" key="16">
    <source>
        <dbReference type="Proteomes" id="UP000215005"/>
    </source>
</evidence>
<dbReference type="InterPro" id="IPR000192">
    <property type="entry name" value="Aminotrans_V_dom"/>
</dbReference>
<dbReference type="HAMAP" id="MF_00160">
    <property type="entry name" value="SerC_aminotrans_5"/>
    <property type="match status" value="1"/>
</dbReference>
<dbReference type="Gene3D" id="3.90.1150.10">
    <property type="entry name" value="Aspartate Aminotransferase, domain 1"/>
    <property type="match status" value="1"/>
</dbReference>
<dbReference type="SUPFAM" id="SSF53383">
    <property type="entry name" value="PLP-dependent transferases"/>
    <property type="match status" value="1"/>
</dbReference>
<reference evidence="15 16" key="1">
    <citation type="submission" date="2017-08" db="EMBL/GenBank/DDBJ databases">
        <title>The complete genome sequence of Nocardiopsis gilva YIM 90087.</title>
        <authorList>
            <person name="Yin M."/>
            <person name="Tang S."/>
        </authorList>
    </citation>
    <scope>NUCLEOTIDE SEQUENCE [LARGE SCALE GENOMIC DNA]</scope>
    <source>
        <strain evidence="15 16">YIM 90087</strain>
    </source>
</reference>
<evidence type="ECO:0000256" key="2">
    <source>
        <dbReference type="ARBA" id="ARBA00005099"/>
    </source>
</evidence>
<evidence type="ECO:0000256" key="9">
    <source>
        <dbReference type="ARBA" id="ARBA00023096"/>
    </source>
</evidence>
<dbReference type="GO" id="GO:0008453">
    <property type="term" value="F:alanine-glyoxylate transaminase activity"/>
    <property type="evidence" value="ECO:0007669"/>
    <property type="project" value="TreeGrafter"/>
</dbReference>
<keyword evidence="4 13" id="KW-0963">Cytoplasm</keyword>
<evidence type="ECO:0000256" key="10">
    <source>
        <dbReference type="ARBA" id="ARBA00023299"/>
    </source>
</evidence>
<comment type="similarity">
    <text evidence="3 13">Belongs to the class-V pyridoxal-phosphate-dependent aminotransferase family. SerC subfamily.</text>
</comment>
<dbReference type="GO" id="GO:0008615">
    <property type="term" value="P:pyridoxine biosynthetic process"/>
    <property type="evidence" value="ECO:0007669"/>
    <property type="project" value="UniProtKB-UniRule"/>
</dbReference>
<evidence type="ECO:0000256" key="12">
    <source>
        <dbReference type="ARBA" id="ARBA00049007"/>
    </source>
</evidence>
<feature type="binding site" evidence="13">
    <location>
        <position position="248"/>
    </location>
    <ligand>
        <name>pyridoxal 5'-phosphate</name>
        <dbReference type="ChEBI" id="CHEBI:597326"/>
    </ligand>
</feature>
<dbReference type="EMBL" id="CP022753">
    <property type="protein sequence ID" value="ASU82263.1"/>
    <property type="molecule type" value="Genomic_DNA"/>
</dbReference>
<evidence type="ECO:0000256" key="11">
    <source>
        <dbReference type="ARBA" id="ARBA00047630"/>
    </source>
</evidence>
<keyword evidence="8 13" id="KW-0663">Pyridoxal phosphate</keyword>
<dbReference type="PANTHER" id="PTHR21152">
    <property type="entry name" value="AMINOTRANSFERASE CLASS V"/>
    <property type="match status" value="1"/>
</dbReference>
<comment type="pathway">
    <text evidence="2 13">Amino-acid biosynthesis; L-serine biosynthesis; L-serine from 3-phospho-D-glycerate: step 2/3.</text>
</comment>
<dbReference type="InterPro" id="IPR015421">
    <property type="entry name" value="PyrdxlP-dep_Trfase_major"/>
</dbReference>
<dbReference type="KEGG" id="ngv:CDO52_05205"/>
<keyword evidence="9 13" id="KW-0664">Pyridoxine biosynthesis</keyword>
<feature type="modified residue" description="N6-(pyridoxal phosphate)lysine" evidence="13">
    <location>
        <position position="249"/>
    </location>
</feature>
<proteinExistence type="inferred from homology"/>
<dbReference type="UniPathway" id="UPA00244">
    <property type="reaction ID" value="UER00311"/>
</dbReference>
<dbReference type="NCBIfam" id="TIGR01366">
    <property type="entry name" value="serC_3"/>
    <property type="match status" value="1"/>
</dbReference>
<organism evidence="15 16">
    <name type="scientific">Nocardiopsis gilva YIM 90087</name>
    <dbReference type="NCBI Taxonomy" id="1235441"/>
    <lineage>
        <taxon>Bacteria</taxon>
        <taxon>Bacillati</taxon>
        <taxon>Actinomycetota</taxon>
        <taxon>Actinomycetes</taxon>
        <taxon>Streptosporangiales</taxon>
        <taxon>Nocardiopsidaceae</taxon>
        <taxon>Nocardiopsis</taxon>
    </lineage>
</organism>
<feature type="binding site" evidence="13">
    <location>
        <begin position="300"/>
        <end position="301"/>
    </location>
    <ligand>
        <name>pyridoxal 5'-phosphate</name>
        <dbReference type="ChEBI" id="CHEBI:597326"/>
    </ligand>
</feature>
<evidence type="ECO:0000256" key="4">
    <source>
        <dbReference type="ARBA" id="ARBA00022490"/>
    </source>
</evidence>
<feature type="binding site" evidence="13">
    <location>
        <position position="156"/>
    </location>
    <ligand>
        <name>pyridoxal 5'-phosphate</name>
        <dbReference type="ChEBI" id="CHEBI:597326"/>
    </ligand>
</feature>
<dbReference type="GO" id="GO:0030170">
    <property type="term" value="F:pyridoxal phosphate binding"/>
    <property type="evidence" value="ECO:0007669"/>
    <property type="project" value="UniProtKB-UniRule"/>
</dbReference>
<dbReference type="GO" id="GO:0006564">
    <property type="term" value="P:L-serine biosynthetic process"/>
    <property type="evidence" value="ECO:0007669"/>
    <property type="project" value="UniProtKB-UniRule"/>
</dbReference>
<dbReference type="InterPro" id="IPR006272">
    <property type="entry name" value="Pser_aminoTfrase_mycobac"/>
</dbReference>
<dbReference type="GO" id="GO:0004760">
    <property type="term" value="F:L-serine-pyruvate transaminase activity"/>
    <property type="evidence" value="ECO:0007669"/>
    <property type="project" value="TreeGrafter"/>
</dbReference>
<sequence length="426" mass="45619">MPSLLRTHFRDGIILPHDKLHRKGFSARNLPFSAPEAPPPHLRRDDPAKYPVRVTEIQIPANLLPKDGRFGCGPSKVRPEQLNALASSGSTYFGTSHRKKAVKSLVGRVRSGLADLFALPDGYEVVVGNGGTTAFWDIAAHGLIREKSQHLSFGEFSSKFAKVTKGAPWLAEPSVIATDPGTHGEPRAEDGVDAYALTHNETSTGVAAPIRRPAGAADDALVLVDATSGAGGLPVDIAETDVYYFAPQKCFAADGGLWIAIMSPRALARVTEIADSGRYVPEFFSLPTAIDNSRKDQTYNTPAVGTLLLLAEQIEWLNGQGGLDWAVGRTAESSGILYNWAEKASFATPFVVDPAQRSQVVGTIDFTDDVDAAAVAATLRANGIVDTEPYRKLGRNQLRIGMFPAIEPADVQALTECIDHVVGKLA</sequence>
<evidence type="ECO:0000256" key="6">
    <source>
        <dbReference type="ARBA" id="ARBA00022605"/>
    </source>
</evidence>
<dbReference type="InterPro" id="IPR022278">
    <property type="entry name" value="Pser_aminoTfrase"/>
</dbReference>
<comment type="pathway">
    <text evidence="13">Cofactor biosynthesis; pyridoxine 5'-phosphate biosynthesis; pyridoxine 5'-phosphate from D-erythrose 4-phosphate: step 3/5.</text>
</comment>
<name>A0A223S2B3_9ACTN</name>
<comment type="caution">
    <text evidence="13">Lacks conserved residue(s) required for the propagation of feature annotation.</text>
</comment>
<dbReference type="OrthoDB" id="975012at2"/>
<dbReference type="PIRSF" id="PIRSF000525">
    <property type="entry name" value="SerC"/>
    <property type="match status" value="1"/>
</dbReference>
<dbReference type="GO" id="GO:0019265">
    <property type="term" value="P:glycine biosynthetic process, by transamination of glyoxylate"/>
    <property type="evidence" value="ECO:0007669"/>
    <property type="project" value="TreeGrafter"/>
</dbReference>
<feature type="binding site" evidence="13">
    <location>
        <position position="225"/>
    </location>
    <ligand>
        <name>pyridoxal 5'-phosphate</name>
        <dbReference type="ChEBI" id="CHEBI:597326"/>
    </ligand>
</feature>
<comment type="catalytic activity">
    <reaction evidence="12 13">
        <text>O-phospho-L-serine + 2-oxoglutarate = 3-phosphooxypyruvate + L-glutamate</text>
        <dbReference type="Rhea" id="RHEA:14329"/>
        <dbReference type="ChEBI" id="CHEBI:16810"/>
        <dbReference type="ChEBI" id="CHEBI:18110"/>
        <dbReference type="ChEBI" id="CHEBI:29985"/>
        <dbReference type="ChEBI" id="CHEBI:57524"/>
        <dbReference type="EC" id="2.6.1.52"/>
    </reaction>
</comment>
<dbReference type="AlphaFoldDB" id="A0A223S2B3"/>
<comment type="subcellular location">
    <subcellularLocation>
        <location evidence="13">Cytoplasm</location>
    </subcellularLocation>
</comment>
<evidence type="ECO:0000256" key="8">
    <source>
        <dbReference type="ARBA" id="ARBA00022898"/>
    </source>
</evidence>
<evidence type="ECO:0000256" key="1">
    <source>
        <dbReference type="ARBA" id="ARBA00003483"/>
    </source>
</evidence>
<accession>A0A223S2B3</accession>
<dbReference type="Proteomes" id="UP000215005">
    <property type="component" value="Chromosome"/>
</dbReference>
<protein>
    <recommendedName>
        <fullName evidence="13">Phosphoserine aminotransferase</fullName>
        <ecNumber evidence="13">2.6.1.52</ecNumber>
    </recommendedName>
    <alternativeName>
        <fullName evidence="13">Phosphohydroxythreonine aminotransferase</fullName>
        <shortName evidence="13">PSAT</shortName>
    </alternativeName>
</protein>
<comment type="subunit">
    <text evidence="13">Homodimer.</text>
</comment>
<feature type="binding site" evidence="13">
    <location>
        <position position="202"/>
    </location>
    <ligand>
        <name>pyridoxal 5'-phosphate</name>
        <dbReference type="ChEBI" id="CHEBI:597326"/>
    </ligand>
</feature>
<evidence type="ECO:0000256" key="7">
    <source>
        <dbReference type="ARBA" id="ARBA00022679"/>
    </source>
</evidence>
<comment type="cofactor">
    <cofactor evidence="13">
        <name>pyridoxal 5'-phosphate</name>
        <dbReference type="ChEBI" id="CHEBI:597326"/>
    </cofactor>
    <text evidence="13">Binds 1 pyridoxal phosphate per subunit.</text>
</comment>
<dbReference type="InterPro" id="IPR015422">
    <property type="entry name" value="PyrdxlP-dep_Trfase_small"/>
</dbReference>
<dbReference type="InterPro" id="IPR015424">
    <property type="entry name" value="PyrdxlP-dep_Trfase"/>
</dbReference>
<evidence type="ECO:0000259" key="14">
    <source>
        <dbReference type="Pfam" id="PF00266"/>
    </source>
</evidence>
<gene>
    <name evidence="13" type="primary">serC</name>
    <name evidence="15" type="ORF">CDO52_05205</name>
</gene>
<dbReference type="GO" id="GO:0004648">
    <property type="term" value="F:O-phospho-L-serine:2-oxoglutarate aminotransferase activity"/>
    <property type="evidence" value="ECO:0007669"/>
    <property type="project" value="UniProtKB-UniRule"/>
</dbReference>
<keyword evidence="5 13" id="KW-0032">Aminotransferase</keyword>
<evidence type="ECO:0000256" key="5">
    <source>
        <dbReference type="ARBA" id="ARBA00022576"/>
    </source>
</evidence>
<keyword evidence="16" id="KW-1185">Reference proteome</keyword>
<keyword evidence="7 13" id="KW-0808">Transferase</keyword>
<comment type="catalytic activity">
    <reaction evidence="11 13">
        <text>4-(phosphooxy)-L-threonine + 2-oxoglutarate = (R)-3-hydroxy-2-oxo-4-phosphooxybutanoate + L-glutamate</text>
        <dbReference type="Rhea" id="RHEA:16573"/>
        <dbReference type="ChEBI" id="CHEBI:16810"/>
        <dbReference type="ChEBI" id="CHEBI:29985"/>
        <dbReference type="ChEBI" id="CHEBI:58452"/>
        <dbReference type="ChEBI" id="CHEBI:58538"/>
        <dbReference type="EC" id="2.6.1.52"/>
    </reaction>
</comment>